<name>Q9PB90_XYLFA</name>
<protein>
    <submittedName>
        <fullName evidence="1">Uncharacterized protein</fullName>
    </submittedName>
</protein>
<proteinExistence type="predicted"/>
<evidence type="ECO:0000313" key="1">
    <source>
        <dbReference type="EMBL" id="AAF85053.1"/>
    </source>
</evidence>
<sequence length="44" mass="4646">MPYRFHIVDLCLDSGGGDGLIDSGSTGVIVRCTLVCVVRVYGDS</sequence>
<reference evidence="1 2" key="1">
    <citation type="journal article" date="2000" name="Nature">
        <title>The genome sequence of the plant pathogen Xylella fastidiosa.</title>
        <authorList>
            <person name="Simpson A.J."/>
            <person name="Reinach F.C."/>
            <person name="Arruda P."/>
            <person name="Abreu F.A."/>
            <person name="Acencio M."/>
            <person name="Alvarenga R."/>
            <person name="Alves L.M."/>
            <person name="Araya J.E."/>
            <person name="Baia G.S."/>
            <person name="Baptista C.S."/>
            <person name="Barros M.H."/>
            <person name="Bonaccorsi E.D."/>
            <person name="Bordin S."/>
            <person name="Bove J.M."/>
            <person name="Briones M.R."/>
            <person name="Bueno M.R."/>
            <person name="Camargo A.A."/>
            <person name="Camargo L.E."/>
            <person name="Carraro D.M."/>
            <person name="Carrer H."/>
            <person name="Colauto N.B."/>
            <person name="Colombo C."/>
            <person name="Costa F.F."/>
            <person name="Costa M.C."/>
            <person name="Costa-Neto C.M."/>
            <person name="Coutinho L.L."/>
            <person name="Cristofani M."/>
            <person name="Dias-Neto E."/>
            <person name="Docena C."/>
            <person name="El-Dorry H."/>
            <person name="Facincani A.P."/>
            <person name="Ferreira A.J."/>
            <person name="Ferreira V.C."/>
            <person name="Ferro J.A."/>
            <person name="Fraga J.S."/>
            <person name="Franca S.C."/>
            <person name="Franco M.C."/>
            <person name="Frohme M."/>
            <person name="Furlan L.R."/>
            <person name="Garnier M."/>
            <person name="Goldman G.H."/>
            <person name="Goldman M.H."/>
            <person name="Gomes S.L."/>
            <person name="Gruber A."/>
            <person name="Ho P.L."/>
            <person name="Hoheisel J.D."/>
            <person name="Junqueira M.L."/>
            <person name="Kemper E.L."/>
            <person name="Kitajima J.P."/>
            <person name="Krieger J.E."/>
            <person name="Kuramae E.E."/>
            <person name="Laigret F."/>
            <person name="Lambais M.R."/>
            <person name="Leite L.C."/>
            <person name="Lemos E.G."/>
            <person name="Lemos M.V."/>
            <person name="Lopes S.A."/>
            <person name="Lopes C.R."/>
            <person name="Machado J.A."/>
            <person name="Machado M.A."/>
            <person name="Madeira A.M."/>
            <person name="Madeira H.M."/>
            <person name="Marino C.L."/>
            <person name="Marques M.V."/>
            <person name="Martins E.A."/>
            <person name="Martins E.M."/>
            <person name="Matsukuma A.Y."/>
            <person name="Menck C.F."/>
            <person name="Miracca E.C."/>
            <person name="Miyaki C.Y."/>
            <person name="Monteriro-Vitorello C.B."/>
            <person name="Moon D.H."/>
            <person name="Nagai M.A."/>
            <person name="Nascimento A.L."/>
            <person name="Netto L.E."/>
            <person name="Nhani A.Jr."/>
            <person name="Nobrega F.G."/>
            <person name="Nunes L.R."/>
            <person name="Oliveira M.A."/>
            <person name="de Oliveira M.C."/>
            <person name="de Oliveira R.C."/>
            <person name="Palmieri D.A."/>
            <person name="Paris A."/>
            <person name="Peixoto B.R."/>
            <person name="Pereira G.A."/>
            <person name="Pereira H.A.Jr."/>
            <person name="Pesquero J.B."/>
            <person name="Quaggio R.B."/>
            <person name="Roberto P.G."/>
            <person name="Rodrigues V."/>
            <person name="de M Rosa A.J."/>
            <person name="de Rosa V.E.Jr."/>
            <person name="de Sa R.G."/>
            <person name="Santelli R.V."/>
            <person name="Sawasaki H.E."/>
            <person name="da Silva A.C."/>
            <person name="da Silva A.M."/>
            <person name="da Silva F.R."/>
            <person name="da Silva W.A.Jr."/>
            <person name="da Silveira J.F."/>
            <person name="Silvestri M.L."/>
            <person name="Siqueira W.J."/>
            <person name="de Souza A.A."/>
            <person name="de Souza A.P."/>
            <person name="Terenzi M.F."/>
            <person name="Truffi D."/>
            <person name="Tsai S.M."/>
            <person name="Tsuhako M.H."/>
            <person name="Vallada H."/>
            <person name="Van Sluys M.A."/>
            <person name="Verjovski-Almeida S."/>
            <person name="Vettore A.L."/>
            <person name="Zago M.A."/>
            <person name="Zatz M."/>
            <person name="Meidanis J."/>
            <person name="Setubal J.C."/>
        </authorList>
    </citation>
    <scope>NUCLEOTIDE SEQUENCE [LARGE SCALE GENOMIC DNA]</scope>
    <source>
        <strain evidence="1 2">9a5c</strain>
    </source>
</reference>
<dbReference type="HOGENOM" id="CLU_3224111_0_0_6"/>
<dbReference type="Proteomes" id="UP000000812">
    <property type="component" value="Chromosome"/>
</dbReference>
<accession>Q9PB90</accession>
<organism evidence="1 2">
    <name type="scientific">Xylella fastidiosa (strain 9a5c)</name>
    <dbReference type="NCBI Taxonomy" id="160492"/>
    <lineage>
        <taxon>Bacteria</taxon>
        <taxon>Pseudomonadati</taxon>
        <taxon>Pseudomonadota</taxon>
        <taxon>Gammaproteobacteria</taxon>
        <taxon>Lysobacterales</taxon>
        <taxon>Lysobacteraceae</taxon>
        <taxon>Xylella</taxon>
    </lineage>
</organism>
<dbReference type="KEGG" id="xfa:XF_2254"/>
<dbReference type="EMBL" id="AE003849">
    <property type="protein sequence ID" value="AAF85053.1"/>
    <property type="molecule type" value="Genomic_DNA"/>
</dbReference>
<gene>
    <name evidence="1" type="ordered locus">XF_2254</name>
</gene>
<dbReference type="PIR" id="D82579">
    <property type="entry name" value="D82579"/>
</dbReference>
<dbReference type="STRING" id="160492.XF_2254"/>
<evidence type="ECO:0000313" key="2">
    <source>
        <dbReference type="Proteomes" id="UP000000812"/>
    </source>
</evidence>
<dbReference type="AlphaFoldDB" id="Q9PB90"/>